<keyword evidence="3" id="KW-1185">Reference proteome</keyword>
<name>A0A0D8JWB6_COCIM</name>
<reference evidence="3" key="1">
    <citation type="journal article" date="2009" name="Genome Res.">
        <title>Comparative genomic analyses of the human fungal pathogens Coccidioides and their relatives.</title>
        <authorList>
            <person name="Sharpton T.J."/>
            <person name="Stajich J.E."/>
            <person name="Rounsley S.D."/>
            <person name="Gardner M.J."/>
            <person name="Wortman J.R."/>
            <person name="Jordar V.S."/>
            <person name="Maiti R."/>
            <person name="Kodira C.D."/>
            <person name="Neafsey D.E."/>
            <person name="Zeng Q."/>
            <person name="Hung C.-Y."/>
            <person name="McMahan C."/>
            <person name="Muszewska A."/>
            <person name="Grynberg M."/>
            <person name="Mandel M.A."/>
            <person name="Kellner E.M."/>
            <person name="Barker B.M."/>
            <person name="Galgiani J.N."/>
            <person name="Orbach M.J."/>
            <person name="Kirkland T.N."/>
            <person name="Cole G.T."/>
            <person name="Henn M.R."/>
            <person name="Birren B.W."/>
            <person name="Taylor J.W."/>
        </authorList>
    </citation>
    <scope>NUCLEOTIDE SEQUENCE [LARGE SCALE GENOMIC DNA]</scope>
    <source>
        <strain evidence="3">RS</strain>
    </source>
</reference>
<protein>
    <submittedName>
        <fullName evidence="2">Uncharacterized protein</fullName>
    </submittedName>
</protein>
<dbReference type="Proteomes" id="UP000001261">
    <property type="component" value="Unassembled WGS sequence"/>
</dbReference>
<feature type="compositionally biased region" description="Basic and acidic residues" evidence="1">
    <location>
        <begin position="118"/>
        <end position="157"/>
    </location>
</feature>
<sequence>MTTRRWCEKVESYQREASKLGIGKSREPDVAERSSEMGPFGQLEWAASGTEQPTDLTTQDKKECEYLERERTLKGVEEEEPRGGGRRLAGGWSLEPFFAARHRRIRDGLRGNTAWDGKNNREASKEEQKSVKEREERGRERRQATLVEGETRGEVKNTKTTALRSPEESH</sequence>
<dbReference type="AlphaFoldDB" id="A0A0D8JWB6"/>
<evidence type="ECO:0000313" key="2">
    <source>
        <dbReference type="EMBL" id="KJF61429.1"/>
    </source>
</evidence>
<gene>
    <name evidence="2" type="ORF">CIMG_13667</name>
</gene>
<accession>A0A0D8JWB6</accession>
<feature type="region of interest" description="Disordered" evidence="1">
    <location>
        <begin position="72"/>
        <end position="93"/>
    </location>
</feature>
<reference evidence="3" key="2">
    <citation type="journal article" date="2010" name="Genome Res.">
        <title>Population genomic sequencing of Coccidioides fungi reveals recent hybridization and transposon control.</title>
        <authorList>
            <person name="Neafsey D.E."/>
            <person name="Barker B.M."/>
            <person name="Sharpton T.J."/>
            <person name="Stajich J.E."/>
            <person name="Park D.J."/>
            <person name="Whiston E."/>
            <person name="Hung C.-Y."/>
            <person name="McMahan C."/>
            <person name="White J."/>
            <person name="Sykes S."/>
            <person name="Heiman D."/>
            <person name="Young S."/>
            <person name="Zeng Q."/>
            <person name="Abouelleil A."/>
            <person name="Aftuck L."/>
            <person name="Bessette D."/>
            <person name="Brown A."/>
            <person name="FitzGerald M."/>
            <person name="Lui A."/>
            <person name="Macdonald J.P."/>
            <person name="Priest M."/>
            <person name="Orbach M.J."/>
            <person name="Galgiani J.N."/>
            <person name="Kirkland T.N."/>
            <person name="Cole G.T."/>
            <person name="Birren B.W."/>
            <person name="Henn M.R."/>
            <person name="Taylor J.W."/>
            <person name="Rounsley S.D."/>
        </authorList>
    </citation>
    <scope>GENOME REANNOTATION</scope>
    <source>
        <strain evidence="3">RS</strain>
    </source>
</reference>
<dbReference type="VEuPathDB" id="FungiDB:CIMG_13667"/>
<proteinExistence type="predicted"/>
<dbReference type="InParanoid" id="A0A0D8JWB6"/>
<evidence type="ECO:0000256" key="1">
    <source>
        <dbReference type="SAM" id="MobiDB-lite"/>
    </source>
</evidence>
<dbReference type="RefSeq" id="XP_004446284.1">
    <property type="nucleotide sequence ID" value="XM_004446227.1"/>
</dbReference>
<feature type="region of interest" description="Disordered" evidence="1">
    <location>
        <begin position="108"/>
        <end position="170"/>
    </location>
</feature>
<evidence type="ECO:0000313" key="3">
    <source>
        <dbReference type="Proteomes" id="UP000001261"/>
    </source>
</evidence>
<dbReference type="KEGG" id="cim:CIMG_13667"/>
<dbReference type="GeneID" id="24165294"/>
<organism evidence="2 3">
    <name type="scientific">Coccidioides immitis (strain RS)</name>
    <name type="common">Valley fever fungus</name>
    <dbReference type="NCBI Taxonomy" id="246410"/>
    <lineage>
        <taxon>Eukaryota</taxon>
        <taxon>Fungi</taxon>
        <taxon>Dikarya</taxon>
        <taxon>Ascomycota</taxon>
        <taxon>Pezizomycotina</taxon>
        <taxon>Eurotiomycetes</taxon>
        <taxon>Eurotiomycetidae</taxon>
        <taxon>Onygenales</taxon>
        <taxon>Onygenaceae</taxon>
        <taxon>Coccidioides</taxon>
    </lineage>
</organism>
<dbReference type="EMBL" id="GG704916">
    <property type="protein sequence ID" value="KJF61429.1"/>
    <property type="molecule type" value="Genomic_DNA"/>
</dbReference>